<protein>
    <submittedName>
        <fullName evidence="1">Putative iki3 family</fullName>
    </submittedName>
</protein>
<dbReference type="AlphaFoldDB" id="A0A0K8R3N5"/>
<sequence length="170" mass="19004">MCESLRDNLEALTSHLSRRYLQVKNLETLSIPDIKLRSQFCSDAETNDGYVVTGNRIIHLNGTLDGGKSVADDERLPPVSGNSLPLDKFREWSPITAAWGSKETVSWFRRQTGRQGGSEALGSGIFVGQSAPTVVMAWRRAEFCDLVYRLFERSPQTMHLEQGGYTSAHR</sequence>
<dbReference type="EMBL" id="GADI01008305">
    <property type="protein sequence ID" value="JAA65503.1"/>
    <property type="molecule type" value="mRNA"/>
</dbReference>
<accession>A0A0K8R3N5</accession>
<evidence type="ECO:0000313" key="1">
    <source>
        <dbReference type="EMBL" id="JAA65503.1"/>
    </source>
</evidence>
<proteinExistence type="evidence at transcript level"/>
<organism evidence="1">
    <name type="scientific">Ixodes ricinus</name>
    <name type="common">Common tick</name>
    <name type="synonym">Acarus ricinus</name>
    <dbReference type="NCBI Taxonomy" id="34613"/>
    <lineage>
        <taxon>Eukaryota</taxon>
        <taxon>Metazoa</taxon>
        <taxon>Ecdysozoa</taxon>
        <taxon>Arthropoda</taxon>
        <taxon>Chelicerata</taxon>
        <taxon>Arachnida</taxon>
        <taxon>Acari</taxon>
        <taxon>Parasitiformes</taxon>
        <taxon>Ixodida</taxon>
        <taxon>Ixodoidea</taxon>
        <taxon>Ixodidae</taxon>
        <taxon>Ixodinae</taxon>
        <taxon>Ixodes</taxon>
    </lineage>
</organism>
<name>A0A0K8R3N5_IXORI</name>
<reference evidence="1" key="1">
    <citation type="submission" date="2012-12" db="EMBL/GenBank/DDBJ databases">
        <title>Identification and characterization of a phenylalanine ammonia-lyase gene family in Isatis indigotica Fort.</title>
        <authorList>
            <person name="Liu Q."/>
            <person name="Chen J."/>
            <person name="Zhou X."/>
            <person name="Di P."/>
            <person name="Xiao Y."/>
            <person name="Xuan H."/>
            <person name="Zhang L."/>
            <person name="Chen W."/>
        </authorList>
    </citation>
    <scope>NUCLEOTIDE SEQUENCE</scope>
    <source>
        <tissue evidence="1">Salivary gland</tissue>
    </source>
</reference>